<evidence type="ECO:0000256" key="4">
    <source>
        <dbReference type="ARBA" id="ARBA00023163"/>
    </source>
</evidence>
<keyword evidence="3" id="KW-0238">DNA-binding</keyword>
<sequence>MDSNLLKVFIEVTNQKSVSLAAKELGFAQSNVTSRIKQLEKVLGFALFYRVAKGVQLTKEGEKLYPYALEVINKVEQLVLNMKNINYQELLRIGSTQSNAIVRLLPFIKKMNNDFENMKLEVYTNTTPHVVNELLNYKIDIAFVSGNPNHKDIEVIKVFDENVYFVDKKDGNSSNTILAYKDSCAYYTFFRNYLKNNGNNDFKTIVFENYETILGCVEVGMGRSIIPQSIIYKFGYEDRLKLELLDKNLFDLSTYLVCRKDNKPMISEQLKEINL</sequence>
<proteinExistence type="inferred from homology"/>
<gene>
    <name evidence="6" type="ORF">NJU99_05260</name>
</gene>
<dbReference type="PRINTS" id="PR00039">
    <property type="entry name" value="HTHLYSR"/>
</dbReference>
<dbReference type="Pfam" id="PF00126">
    <property type="entry name" value="HTH_1"/>
    <property type="match status" value="1"/>
</dbReference>
<dbReference type="InterPro" id="IPR005119">
    <property type="entry name" value="LysR_subst-bd"/>
</dbReference>
<dbReference type="Pfam" id="PF03466">
    <property type="entry name" value="LysR_substrate"/>
    <property type="match status" value="1"/>
</dbReference>
<evidence type="ECO:0000259" key="5">
    <source>
        <dbReference type="PROSITE" id="PS50931"/>
    </source>
</evidence>
<dbReference type="PANTHER" id="PTHR30126">
    <property type="entry name" value="HTH-TYPE TRANSCRIPTIONAL REGULATOR"/>
    <property type="match status" value="1"/>
</dbReference>
<dbReference type="PANTHER" id="PTHR30126:SF40">
    <property type="entry name" value="HTH-TYPE TRANSCRIPTIONAL REGULATOR GLTR"/>
    <property type="match status" value="1"/>
</dbReference>
<reference evidence="6" key="1">
    <citation type="submission" date="2022-07" db="EMBL/GenBank/DDBJ databases">
        <title>Arcobacter roscoffensis sp. nov., a marine bacterium isolated from coastal seawater collected from Roscoff, France.</title>
        <authorList>
            <person name="Pascual J."/>
            <person name="Lepeaux C."/>
            <person name="Methner A."/>
            <person name="Overmann J."/>
        </authorList>
    </citation>
    <scope>NUCLEOTIDE SEQUENCE</scope>
    <source>
        <strain evidence="6">ARW1-2F2</strain>
    </source>
</reference>
<dbReference type="RefSeq" id="WP_254577680.1">
    <property type="nucleotide sequence ID" value="NZ_CP100595.1"/>
</dbReference>
<organism evidence="6 7">
    <name type="scientific">Arcobacter roscoffensis</name>
    <dbReference type="NCBI Taxonomy" id="2961520"/>
    <lineage>
        <taxon>Bacteria</taxon>
        <taxon>Pseudomonadati</taxon>
        <taxon>Campylobacterota</taxon>
        <taxon>Epsilonproteobacteria</taxon>
        <taxon>Campylobacterales</taxon>
        <taxon>Arcobacteraceae</taxon>
        <taxon>Arcobacter</taxon>
    </lineage>
</organism>
<comment type="similarity">
    <text evidence="1">Belongs to the LysR transcriptional regulatory family.</text>
</comment>
<keyword evidence="4" id="KW-0804">Transcription</keyword>
<protein>
    <submittedName>
        <fullName evidence="6">LysR family transcriptional regulator</fullName>
    </submittedName>
</protein>
<dbReference type="SUPFAM" id="SSF46785">
    <property type="entry name" value="Winged helix' DNA-binding domain"/>
    <property type="match status" value="1"/>
</dbReference>
<dbReference type="PROSITE" id="PS50931">
    <property type="entry name" value="HTH_LYSR"/>
    <property type="match status" value="1"/>
</dbReference>
<dbReference type="Gene3D" id="3.40.190.290">
    <property type="match status" value="1"/>
</dbReference>
<keyword evidence="2" id="KW-0805">Transcription regulation</keyword>
<evidence type="ECO:0000313" key="7">
    <source>
        <dbReference type="Proteomes" id="UP001060012"/>
    </source>
</evidence>
<feature type="domain" description="HTH lysR-type" evidence="5">
    <location>
        <begin position="1"/>
        <end position="58"/>
    </location>
</feature>
<dbReference type="InterPro" id="IPR036390">
    <property type="entry name" value="WH_DNA-bd_sf"/>
</dbReference>
<evidence type="ECO:0000313" key="6">
    <source>
        <dbReference type="EMBL" id="UTJ07506.1"/>
    </source>
</evidence>
<name>A0ABY5E6Z4_9BACT</name>
<dbReference type="Proteomes" id="UP001060012">
    <property type="component" value="Chromosome"/>
</dbReference>
<dbReference type="InterPro" id="IPR036388">
    <property type="entry name" value="WH-like_DNA-bd_sf"/>
</dbReference>
<dbReference type="InterPro" id="IPR000847">
    <property type="entry name" value="LysR_HTH_N"/>
</dbReference>
<dbReference type="SUPFAM" id="SSF53850">
    <property type="entry name" value="Periplasmic binding protein-like II"/>
    <property type="match status" value="1"/>
</dbReference>
<dbReference type="EMBL" id="CP100595">
    <property type="protein sequence ID" value="UTJ07506.1"/>
    <property type="molecule type" value="Genomic_DNA"/>
</dbReference>
<evidence type="ECO:0000256" key="1">
    <source>
        <dbReference type="ARBA" id="ARBA00009437"/>
    </source>
</evidence>
<keyword evidence="7" id="KW-1185">Reference proteome</keyword>
<dbReference type="Gene3D" id="1.10.10.10">
    <property type="entry name" value="Winged helix-like DNA-binding domain superfamily/Winged helix DNA-binding domain"/>
    <property type="match status" value="1"/>
</dbReference>
<evidence type="ECO:0000256" key="2">
    <source>
        <dbReference type="ARBA" id="ARBA00023015"/>
    </source>
</evidence>
<evidence type="ECO:0000256" key="3">
    <source>
        <dbReference type="ARBA" id="ARBA00023125"/>
    </source>
</evidence>
<accession>A0ABY5E6Z4</accession>